<comment type="caution">
    <text evidence="12">The sequence shown here is derived from an EMBL/GenBank/DDBJ whole genome shotgun (WGS) entry which is preliminary data.</text>
</comment>
<keyword evidence="11" id="KW-0997">Cell inner membrane</keyword>
<dbReference type="InterPro" id="IPR001182">
    <property type="entry name" value="FtsW/RodA"/>
</dbReference>
<name>A0A4R3JYP8_9PROT</name>
<keyword evidence="10 11" id="KW-0961">Cell wall biogenesis/degradation</keyword>
<proteinExistence type="inferred from homology"/>
<dbReference type="HAMAP" id="MF_02079">
    <property type="entry name" value="PGT_RodA"/>
    <property type="match status" value="1"/>
</dbReference>
<keyword evidence="2 11" id="KW-1003">Cell membrane</keyword>
<dbReference type="PANTHER" id="PTHR30474:SF1">
    <property type="entry name" value="PEPTIDOGLYCAN GLYCOSYLTRANSFERASE MRDB"/>
    <property type="match status" value="1"/>
</dbReference>
<dbReference type="GO" id="GO:0005886">
    <property type="term" value="C:plasma membrane"/>
    <property type="evidence" value="ECO:0007669"/>
    <property type="project" value="UniProtKB-SubCell"/>
</dbReference>
<feature type="transmembrane region" description="Helical" evidence="11">
    <location>
        <begin position="72"/>
        <end position="93"/>
    </location>
</feature>
<evidence type="ECO:0000256" key="2">
    <source>
        <dbReference type="ARBA" id="ARBA00022475"/>
    </source>
</evidence>
<feature type="transmembrane region" description="Helical" evidence="11">
    <location>
        <begin position="135"/>
        <end position="152"/>
    </location>
</feature>
<dbReference type="PANTHER" id="PTHR30474">
    <property type="entry name" value="CELL CYCLE PROTEIN"/>
    <property type="match status" value="1"/>
</dbReference>
<sequence>MNIRHLMKRLFGHIDRPLAGLLGLLLLLSIVTVFSASNTSLDKLTDHLINISIALTAMVAISHVPPQRLMQFVLPAYILGVILLVGVAVAGEVVNGARRWLHIGVTRIQPSELMRLAVPMMVAWYLHYRQETLNTRHYATAAVLLLIPVGLILRQPDLGTALMISASGVYVLFLGGLSWRIIAGGIVMAGAALPFAWHFLHDYQRQRVLTLLDPSSDPLGAGYHIIQSTIAVGSGGMAGKGWLNGSQAHLDFLPERTTDFIFAVFSEEFGLLGNLILLLLYGAIIYRGLALAAVAPSLFGRLLAGSIVLTFFTYAFVNMGMVSGILPVVGVPLPLVSYGGTSMLSVLIGFGIVMSAASHKKLVKT</sequence>
<dbReference type="Proteomes" id="UP000295135">
    <property type="component" value="Unassembled WGS sequence"/>
</dbReference>
<dbReference type="GO" id="GO:0009252">
    <property type="term" value="P:peptidoglycan biosynthetic process"/>
    <property type="evidence" value="ECO:0007669"/>
    <property type="project" value="UniProtKB-UniRule"/>
</dbReference>
<gene>
    <name evidence="11" type="primary">mrdB</name>
    <name evidence="11" type="synonym">rodA</name>
    <name evidence="12" type="ORF">EDC61_10628</name>
</gene>
<organism evidence="12 13">
    <name type="scientific">Sulfuritortus calidifontis</name>
    <dbReference type="NCBI Taxonomy" id="1914471"/>
    <lineage>
        <taxon>Bacteria</taxon>
        <taxon>Pseudomonadati</taxon>
        <taxon>Pseudomonadota</taxon>
        <taxon>Betaproteobacteria</taxon>
        <taxon>Nitrosomonadales</taxon>
        <taxon>Thiobacillaceae</taxon>
        <taxon>Sulfuritortus</taxon>
    </lineage>
</organism>
<evidence type="ECO:0000313" key="12">
    <source>
        <dbReference type="EMBL" id="TCS72114.1"/>
    </source>
</evidence>
<evidence type="ECO:0000256" key="9">
    <source>
        <dbReference type="ARBA" id="ARBA00023136"/>
    </source>
</evidence>
<evidence type="ECO:0000256" key="7">
    <source>
        <dbReference type="ARBA" id="ARBA00022984"/>
    </source>
</evidence>
<feature type="transmembrane region" description="Helical" evidence="11">
    <location>
        <begin position="181"/>
        <end position="200"/>
    </location>
</feature>
<dbReference type="RefSeq" id="WP_232019137.1">
    <property type="nucleotide sequence ID" value="NZ_AP018721.1"/>
</dbReference>
<keyword evidence="6 11" id="KW-0133">Cell shape</keyword>
<accession>A0A4R3JYP8</accession>
<feature type="transmembrane region" description="Helical" evidence="11">
    <location>
        <begin position="298"/>
        <end position="317"/>
    </location>
</feature>
<evidence type="ECO:0000256" key="3">
    <source>
        <dbReference type="ARBA" id="ARBA00022676"/>
    </source>
</evidence>
<reference evidence="12 13" key="1">
    <citation type="submission" date="2019-03" db="EMBL/GenBank/DDBJ databases">
        <title>Genomic Encyclopedia of Type Strains, Phase IV (KMG-IV): sequencing the most valuable type-strain genomes for metagenomic binning, comparative biology and taxonomic classification.</title>
        <authorList>
            <person name="Goeker M."/>
        </authorList>
    </citation>
    <scope>NUCLEOTIDE SEQUENCE [LARGE SCALE GENOMIC DNA]</scope>
    <source>
        <strain evidence="12 13">DSM 103923</strain>
    </source>
</reference>
<feature type="transmembrane region" description="Helical" evidence="11">
    <location>
        <begin position="158"/>
        <end position="174"/>
    </location>
</feature>
<comment type="subcellular location">
    <subcellularLocation>
        <location evidence="11">Cell inner membrane</location>
        <topology evidence="11">Multi-pass membrane protein</topology>
    </subcellularLocation>
    <subcellularLocation>
        <location evidence="1">Membrane</location>
        <topology evidence="1">Multi-pass membrane protein</topology>
    </subcellularLocation>
</comment>
<comment type="function">
    <text evidence="11">Peptidoglycan polymerase that is essential for cell wall elongation.</text>
</comment>
<keyword evidence="8 11" id="KW-1133">Transmembrane helix</keyword>
<evidence type="ECO:0000256" key="1">
    <source>
        <dbReference type="ARBA" id="ARBA00004141"/>
    </source>
</evidence>
<dbReference type="NCBIfam" id="TIGR02210">
    <property type="entry name" value="rodA_shape"/>
    <property type="match status" value="1"/>
</dbReference>
<feature type="transmembrane region" description="Helical" evidence="11">
    <location>
        <begin position="337"/>
        <end position="357"/>
    </location>
</feature>
<dbReference type="EC" id="2.4.99.28" evidence="11"/>
<dbReference type="GO" id="GO:0015648">
    <property type="term" value="F:lipid-linked peptidoglycan transporter activity"/>
    <property type="evidence" value="ECO:0007669"/>
    <property type="project" value="TreeGrafter"/>
</dbReference>
<dbReference type="GO" id="GO:0008360">
    <property type="term" value="P:regulation of cell shape"/>
    <property type="evidence" value="ECO:0007669"/>
    <property type="project" value="UniProtKB-KW"/>
</dbReference>
<evidence type="ECO:0000256" key="10">
    <source>
        <dbReference type="ARBA" id="ARBA00023316"/>
    </source>
</evidence>
<protein>
    <recommendedName>
        <fullName evidence="11">Peptidoglycan glycosyltransferase MrdB</fullName>
        <shortName evidence="11">PGT</shortName>
        <ecNumber evidence="11">2.4.99.28</ecNumber>
    </recommendedName>
    <alternativeName>
        <fullName evidence="11">Cell elongation protein RodA</fullName>
    </alternativeName>
    <alternativeName>
        <fullName evidence="11">Cell wall polymerase</fullName>
    </alternativeName>
    <alternativeName>
        <fullName evidence="11">Peptidoglycan polymerase</fullName>
        <shortName evidence="11">PG polymerase</shortName>
    </alternativeName>
</protein>
<dbReference type="EMBL" id="SLZY01000006">
    <property type="protein sequence ID" value="TCS72114.1"/>
    <property type="molecule type" value="Genomic_DNA"/>
</dbReference>
<comment type="similarity">
    <text evidence="11">Belongs to the SEDS family. MrdB/RodA subfamily.</text>
</comment>
<dbReference type="PROSITE" id="PS00428">
    <property type="entry name" value="FTSW_RODA_SPOVE"/>
    <property type="match status" value="1"/>
</dbReference>
<keyword evidence="7 11" id="KW-0573">Peptidoglycan synthesis</keyword>
<comment type="catalytic activity">
    <reaction evidence="11">
        <text>[GlcNAc-(1-&gt;4)-Mur2Ac(oyl-L-Ala-gamma-D-Glu-L-Lys-D-Ala-D-Ala)](n)-di-trans,octa-cis-undecaprenyl diphosphate + beta-D-GlcNAc-(1-&gt;4)-Mur2Ac(oyl-L-Ala-gamma-D-Glu-L-Lys-D-Ala-D-Ala)-di-trans,octa-cis-undecaprenyl diphosphate = [GlcNAc-(1-&gt;4)-Mur2Ac(oyl-L-Ala-gamma-D-Glu-L-Lys-D-Ala-D-Ala)](n+1)-di-trans,octa-cis-undecaprenyl diphosphate + di-trans,octa-cis-undecaprenyl diphosphate + H(+)</text>
        <dbReference type="Rhea" id="RHEA:23708"/>
        <dbReference type="Rhea" id="RHEA-COMP:9602"/>
        <dbReference type="Rhea" id="RHEA-COMP:9603"/>
        <dbReference type="ChEBI" id="CHEBI:15378"/>
        <dbReference type="ChEBI" id="CHEBI:58405"/>
        <dbReference type="ChEBI" id="CHEBI:60033"/>
        <dbReference type="ChEBI" id="CHEBI:78435"/>
        <dbReference type="EC" id="2.4.99.28"/>
    </reaction>
</comment>
<evidence type="ECO:0000256" key="5">
    <source>
        <dbReference type="ARBA" id="ARBA00022692"/>
    </source>
</evidence>
<evidence type="ECO:0000256" key="8">
    <source>
        <dbReference type="ARBA" id="ARBA00022989"/>
    </source>
</evidence>
<keyword evidence="4 11" id="KW-0808">Transferase</keyword>
<evidence type="ECO:0000256" key="11">
    <source>
        <dbReference type="HAMAP-Rule" id="MF_02079"/>
    </source>
</evidence>
<dbReference type="GO" id="GO:0008955">
    <property type="term" value="F:peptidoglycan glycosyltransferase activity"/>
    <property type="evidence" value="ECO:0007669"/>
    <property type="project" value="UniProtKB-UniRule"/>
</dbReference>
<dbReference type="Pfam" id="PF01098">
    <property type="entry name" value="FTSW_RODA_SPOVE"/>
    <property type="match status" value="1"/>
</dbReference>
<dbReference type="InterPro" id="IPR018365">
    <property type="entry name" value="Cell_cycle_FtsW-rel_CS"/>
</dbReference>
<dbReference type="AlphaFoldDB" id="A0A4R3JYP8"/>
<comment type="pathway">
    <text evidence="11">Cell wall biogenesis; peptidoglycan biosynthesis.</text>
</comment>
<evidence type="ECO:0000313" key="13">
    <source>
        <dbReference type="Proteomes" id="UP000295135"/>
    </source>
</evidence>
<keyword evidence="13" id="KW-1185">Reference proteome</keyword>
<keyword evidence="5 11" id="KW-0812">Transmembrane</keyword>
<keyword evidence="3 11" id="KW-0328">Glycosyltransferase</keyword>
<evidence type="ECO:0000256" key="4">
    <source>
        <dbReference type="ARBA" id="ARBA00022679"/>
    </source>
</evidence>
<keyword evidence="9 11" id="KW-0472">Membrane</keyword>
<dbReference type="InterPro" id="IPR011923">
    <property type="entry name" value="RodA/MrdB"/>
</dbReference>
<dbReference type="GO" id="GO:0032153">
    <property type="term" value="C:cell division site"/>
    <property type="evidence" value="ECO:0007669"/>
    <property type="project" value="TreeGrafter"/>
</dbReference>
<feature type="transmembrane region" description="Helical" evidence="11">
    <location>
        <begin position="260"/>
        <end position="286"/>
    </location>
</feature>
<dbReference type="UniPathway" id="UPA00219"/>
<dbReference type="GO" id="GO:0051301">
    <property type="term" value="P:cell division"/>
    <property type="evidence" value="ECO:0007669"/>
    <property type="project" value="InterPro"/>
</dbReference>
<dbReference type="GO" id="GO:0071555">
    <property type="term" value="P:cell wall organization"/>
    <property type="evidence" value="ECO:0007669"/>
    <property type="project" value="UniProtKB-KW"/>
</dbReference>
<evidence type="ECO:0000256" key="6">
    <source>
        <dbReference type="ARBA" id="ARBA00022960"/>
    </source>
</evidence>